<dbReference type="PANTHER" id="PTHR43150">
    <property type="entry name" value="HYPERKINETIC, ISOFORM M"/>
    <property type="match status" value="1"/>
</dbReference>
<keyword evidence="2" id="KW-0521">NADP</keyword>
<feature type="domain" description="NADP-dependent oxidoreductase" evidence="4">
    <location>
        <begin position="2"/>
        <end position="51"/>
    </location>
</feature>
<accession>A0AAN7A265</accession>
<evidence type="ECO:0000256" key="3">
    <source>
        <dbReference type="ARBA" id="ARBA00023002"/>
    </source>
</evidence>
<keyword evidence="3" id="KW-0560">Oxidoreductase</keyword>
<dbReference type="Pfam" id="PF00248">
    <property type="entry name" value="Aldo_ket_red"/>
    <property type="match status" value="1"/>
</dbReference>
<comment type="similarity">
    <text evidence="1">Belongs to the shaker potassium channel beta subunit family.</text>
</comment>
<dbReference type="SUPFAM" id="SSF51430">
    <property type="entry name" value="NAD(P)-linked oxidoreductase"/>
    <property type="match status" value="1"/>
</dbReference>
<protein>
    <recommendedName>
        <fullName evidence="4">NADP-dependent oxidoreductase domain-containing protein</fullName>
    </recommendedName>
</protein>
<keyword evidence="6" id="KW-1185">Reference proteome</keyword>
<organism evidence="5 6">
    <name type="scientific">Triangularia setosa</name>
    <dbReference type="NCBI Taxonomy" id="2587417"/>
    <lineage>
        <taxon>Eukaryota</taxon>
        <taxon>Fungi</taxon>
        <taxon>Dikarya</taxon>
        <taxon>Ascomycota</taxon>
        <taxon>Pezizomycotina</taxon>
        <taxon>Sordariomycetes</taxon>
        <taxon>Sordariomycetidae</taxon>
        <taxon>Sordariales</taxon>
        <taxon>Podosporaceae</taxon>
        <taxon>Triangularia</taxon>
    </lineage>
</organism>
<gene>
    <name evidence="5" type="ORF">QBC36DRAFT_201070</name>
</gene>
<sequence length="63" mass="6888">SELALVWVLKNPNISSVITGASKPEKIVENVKALKSMDLLTPKIMKEIDEVVGSVELDPARQD</sequence>
<evidence type="ECO:0000313" key="5">
    <source>
        <dbReference type="EMBL" id="KAK4170605.1"/>
    </source>
</evidence>
<evidence type="ECO:0000313" key="6">
    <source>
        <dbReference type="Proteomes" id="UP001302321"/>
    </source>
</evidence>
<feature type="non-terminal residue" evidence="5">
    <location>
        <position position="1"/>
    </location>
</feature>
<name>A0AAN7A265_9PEZI</name>
<reference evidence="5" key="1">
    <citation type="journal article" date="2023" name="Mol. Phylogenet. Evol.">
        <title>Genome-scale phylogeny and comparative genomics of the fungal order Sordariales.</title>
        <authorList>
            <person name="Hensen N."/>
            <person name="Bonometti L."/>
            <person name="Westerberg I."/>
            <person name="Brannstrom I.O."/>
            <person name="Guillou S."/>
            <person name="Cros-Aarteil S."/>
            <person name="Calhoun S."/>
            <person name="Haridas S."/>
            <person name="Kuo A."/>
            <person name="Mondo S."/>
            <person name="Pangilinan J."/>
            <person name="Riley R."/>
            <person name="LaButti K."/>
            <person name="Andreopoulos B."/>
            <person name="Lipzen A."/>
            <person name="Chen C."/>
            <person name="Yan M."/>
            <person name="Daum C."/>
            <person name="Ng V."/>
            <person name="Clum A."/>
            <person name="Steindorff A."/>
            <person name="Ohm R.A."/>
            <person name="Martin F."/>
            <person name="Silar P."/>
            <person name="Natvig D.O."/>
            <person name="Lalanne C."/>
            <person name="Gautier V."/>
            <person name="Ament-Velasquez S.L."/>
            <person name="Kruys A."/>
            <person name="Hutchinson M.I."/>
            <person name="Powell A.J."/>
            <person name="Barry K."/>
            <person name="Miller A.N."/>
            <person name="Grigoriev I.V."/>
            <person name="Debuchy R."/>
            <person name="Gladieux P."/>
            <person name="Hiltunen Thoren M."/>
            <person name="Johannesson H."/>
        </authorList>
    </citation>
    <scope>NUCLEOTIDE SEQUENCE</scope>
    <source>
        <strain evidence="5">CBS 892.96</strain>
    </source>
</reference>
<dbReference type="InterPro" id="IPR036812">
    <property type="entry name" value="NAD(P)_OxRdtase_dom_sf"/>
</dbReference>
<dbReference type="InterPro" id="IPR023210">
    <property type="entry name" value="NADP_OxRdtase_dom"/>
</dbReference>
<dbReference type="Proteomes" id="UP001302321">
    <property type="component" value="Unassembled WGS sequence"/>
</dbReference>
<reference evidence="5" key="2">
    <citation type="submission" date="2023-05" db="EMBL/GenBank/DDBJ databases">
        <authorList>
            <consortium name="Lawrence Berkeley National Laboratory"/>
            <person name="Steindorff A."/>
            <person name="Hensen N."/>
            <person name="Bonometti L."/>
            <person name="Westerberg I."/>
            <person name="Brannstrom I.O."/>
            <person name="Guillou S."/>
            <person name="Cros-Aarteil S."/>
            <person name="Calhoun S."/>
            <person name="Haridas S."/>
            <person name="Kuo A."/>
            <person name="Mondo S."/>
            <person name="Pangilinan J."/>
            <person name="Riley R."/>
            <person name="Labutti K."/>
            <person name="Andreopoulos B."/>
            <person name="Lipzen A."/>
            <person name="Chen C."/>
            <person name="Yanf M."/>
            <person name="Daum C."/>
            <person name="Ng V."/>
            <person name="Clum A."/>
            <person name="Ohm R."/>
            <person name="Martin F."/>
            <person name="Silar P."/>
            <person name="Natvig D."/>
            <person name="Lalanne C."/>
            <person name="Gautier V."/>
            <person name="Ament-Velasquez S.L."/>
            <person name="Kruys A."/>
            <person name="Hutchinson M.I."/>
            <person name="Powell A.J."/>
            <person name="Barry K."/>
            <person name="Miller A.N."/>
            <person name="Grigoriev I.V."/>
            <person name="Debuchy R."/>
            <person name="Gladieux P."/>
            <person name="Thoren M.H."/>
            <person name="Johannesson H."/>
        </authorList>
    </citation>
    <scope>NUCLEOTIDE SEQUENCE</scope>
    <source>
        <strain evidence="5">CBS 892.96</strain>
    </source>
</reference>
<comment type="caution">
    <text evidence="5">The sequence shown here is derived from an EMBL/GenBank/DDBJ whole genome shotgun (WGS) entry which is preliminary data.</text>
</comment>
<evidence type="ECO:0000256" key="2">
    <source>
        <dbReference type="ARBA" id="ARBA00022857"/>
    </source>
</evidence>
<dbReference type="GO" id="GO:0016491">
    <property type="term" value="F:oxidoreductase activity"/>
    <property type="evidence" value="ECO:0007669"/>
    <property type="project" value="UniProtKB-KW"/>
</dbReference>
<dbReference type="Gene3D" id="3.20.20.100">
    <property type="entry name" value="NADP-dependent oxidoreductase domain"/>
    <property type="match status" value="1"/>
</dbReference>
<dbReference type="InterPro" id="IPR005399">
    <property type="entry name" value="K_chnl_volt-dep_bsu_KCNAB-rel"/>
</dbReference>
<proteinExistence type="inferred from homology"/>
<evidence type="ECO:0000256" key="1">
    <source>
        <dbReference type="ARBA" id="ARBA00006515"/>
    </source>
</evidence>
<dbReference type="PANTHER" id="PTHR43150:SF6">
    <property type="entry name" value="VIC POTASSIUM ION CHANNEL, BETA SUBUNIT (EUROFUNG)"/>
    <property type="match status" value="1"/>
</dbReference>
<dbReference type="AlphaFoldDB" id="A0AAN7A265"/>
<evidence type="ECO:0000259" key="4">
    <source>
        <dbReference type="Pfam" id="PF00248"/>
    </source>
</evidence>
<dbReference type="EMBL" id="MU866943">
    <property type="protein sequence ID" value="KAK4170605.1"/>
    <property type="molecule type" value="Genomic_DNA"/>
</dbReference>